<protein>
    <submittedName>
        <fullName evidence="1">Uncharacterized protein</fullName>
    </submittedName>
</protein>
<dbReference type="AlphaFoldDB" id="A0A444UGW8"/>
<gene>
    <name evidence="1" type="ORF">EOD39_4799</name>
</gene>
<dbReference type="Proteomes" id="UP000289886">
    <property type="component" value="Unassembled WGS sequence"/>
</dbReference>
<evidence type="ECO:0000313" key="1">
    <source>
        <dbReference type="EMBL" id="RXM34348.1"/>
    </source>
</evidence>
<comment type="caution">
    <text evidence="1">The sequence shown here is derived from an EMBL/GenBank/DDBJ whole genome shotgun (WGS) entry which is preliminary data.</text>
</comment>
<evidence type="ECO:0000313" key="2">
    <source>
        <dbReference type="Proteomes" id="UP000289886"/>
    </source>
</evidence>
<keyword evidence="2" id="KW-1185">Reference proteome</keyword>
<accession>A0A444UGW8</accession>
<reference evidence="1 2" key="1">
    <citation type="submission" date="2019-01" db="EMBL/GenBank/DDBJ databases">
        <title>Draft Genome and Complete Hox-Cluster Characterization of the Sterlet Sturgeon (Acipenser ruthenus).</title>
        <authorList>
            <person name="Wei Q."/>
        </authorList>
    </citation>
    <scope>NUCLEOTIDE SEQUENCE [LARGE SCALE GENOMIC DNA]</scope>
    <source>
        <strain evidence="1">WHYD16114868_AA</strain>
        <tissue evidence="1">Blood</tissue>
    </source>
</reference>
<dbReference type="EMBL" id="SCEB01214594">
    <property type="protein sequence ID" value="RXM34348.1"/>
    <property type="molecule type" value="Genomic_DNA"/>
</dbReference>
<name>A0A444UGW8_ACIRT</name>
<proteinExistence type="predicted"/>
<organism evidence="1 2">
    <name type="scientific">Acipenser ruthenus</name>
    <name type="common">Sterlet sturgeon</name>
    <dbReference type="NCBI Taxonomy" id="7906"/>
    <lineage>
        <taxon>Eukaryota</taxon>
        <taxon>Metazoa</taxon>
        <taxon>Chordata</taxon>
        <taxon>Craniata</taxon>
        <taxon>Vertebrata</taxon>
        <taxon>Euteleostomi</taxon>
        <taxon>Actinopterygii</taxon>
        <taxon>Chondrostei</taxon>
        <taxon>Acipenseriformes</taxon>
        <taxon>Acipenseridae</taxon>
        <taxon>Acipenser</taxon>
    </lineage>
</organism>
<sequence length="88" mass="10125">MKGEPLFRGMRDGSFYRDFLLLEGGRVFIPQHTDRQYALGPSFHQITDFNDLPTSLFACNVHQSVFEEEGGKMEIINFTRCLSQSGYE</sequence>